<reference evidence="9 10" key="1">
    <citation type="submission" date="2019-07" db="EMBL/GenBank/DDBJ databases">
        <title>Whole genome shotgun sequence of Brevifollis gellanilyticus NBRC 108608.</title>
        <authorList>
            <person name="Hosoyama A."/>
            <person name="Uohara A."/>
            <person name="Ohji S."/>
            <person name="Ichikawa N."/>
        </authorList>
    </citation>
    <scope>NUCLEOTIDE SEQUENCE [LARGE SCALE GENOMIC DNA]</scope>
    <source>
        <strain evidence="9 10">NBRC 108608</strain>
    </source>
</reference>
<keyword evidence="10" id="KW-1185">Reference proteome</keyword>
<dbReference type="NCBIfam" id="TIGR00360">
    <property type="entry name" value="ComEC_N-term"/>
    <property type="match status" value="1"/>
</dbReference>
<evidence type="ECO:0000256" key="2">
    <source>
        <dbReference type="ARBA" id="ARBA00022475"/>
    </source>
</evidence>
<evidence type="ECO:0000256" key="4">
    <source>
        <dbReference type="ARBA" id="ARBA00022989"/>
    </source>
</evidence>
<feature type="domain" description="ComEC/Rec2-related protein" evidence="7">
    <location>
        <begin position="224"/>
        <end position="485"/>
    </location>
</feature>
<dbReference type="EMBL" id="BKAG01000002">
    <property type="protein sequence ID" value="GEP41259.1"/>
    <property type="molecule type" value="Genomic_DNA"/>
</dbReference>
<dbReference type="AlphaFoldDB" id="A0A512M3D0"/>
<dbReference type="InterPro" id="IPR052159">
    <property type="entry name" value="Competence_DNA_uptake"/>
</dbReference>
<dbReference type="GO" id="GO:0005886">
    <property type="term" value="C:plasma membrane"/>
    <property type="evidence" value="ECO:0007669"/>
    <property type="project" value="UniProtKB-SubCell"/>
</dbReference>
<dbReference type="PANTHER" id="PTHR30619:SF7">
    <property type="entry name" value="BETA-LACTAMASE DOMAIN PROTEIN"/>
    <property type="match status" value="1"/>
</dbReference>
<feature type="transmembrane region" description="Helical" evidence="6">
    <location>
        <begin position="272"/>
        <end position="290"/>
    </location>
</feature>
<evidence type="ECO:0000256" key="1">
    <source>
        <dbReference type="ARBA" id="ARBA00004651"/>
    </source>
</evidence>
<feature type="transmembrane region" description="Helical" evidence="6">
    <location>
        <begin position="245"/>
        <end position="266"/>
    </location>
</feature>
<evidence type="ECO:0008006" key="11">
    <source>
        <dbReference type="Google" id="ProtNLM"/>
    </source>
</evidence>
<name>A0A512M3D0_9BACT</name>
<dbReference type="Pfam" id="PF13567">
    <property type="entry name" value="DUF4131"/>
    <property type="match status" value="1"/>
</dbReference>
<feature type="transmembrane region" description="Helical" evidence="6">
    <location>
        <begin position="463"/>
        <end position="486"/>
    </location>
</feature>
<accession>A0A512M3D0</accession>
<proteinExistence type="predicted"/>
<dbReference type="InterPro" id="IPR004477">
    <property type="entry name" value="ComEC_N"/>
</dbReference>
<evidence type="ECO:0000259" key="8">
    <source>
        <dbReference type="Pfam" id="PF13567"/>
    </source>
</evidence>
<feature type="transmembrane region" description="Helical" evidence="6">
    <location>
        <begin position="17"/>
        <end position="37"/>
    </location>
</feature>
<dbReference type="SUPFAM" id="SSF56281">
    <property type="entry name" value="Metallo-hydrolase/oxidoreductase"/>
    <property type="match status" value="1"/>
</dbReference>
<dbReference type="Gene3D" id="3.60.15.10">
    <property type="entry name" value="Ribonuclease Z/Hydroxyacylglutathione hydrolase-like"/>
    <property type="match status" value="1"/>
</dbReference>
<keyword evidence="5 6" id="KW-0472">Membrane</keyword>
<evidence type="ECO:0000256" key="6">
    <source>
        <dbReference type="SAM" id="Phobius"/>
    </source>
</evidence>
<keyword evidence="3 6" id="KW-0812">Transmembrane</keyword>
<dbReference type="Pfam" id="PF03772">
    <property type="entry name" value="Competence"/>
    <property type="match status" value="1"/>
</dbReference>
<protein>
    <recommendedName>
        <fullName evidence="11">DNA internalization-related competence protein ComEC/Rec2</fullName>
    </recommendedName>
</protein>
<comment type="caution">
    <text evidence="9">The sequence shown here is derived from an EMBL/GenBank/DDBJ whole genome shotgun (WGS) entry which is preliminary data.</text>
</comment>
<dbReference type="Proteomes" id="UP000321577">
    <property type="component" value="Unassembled WGS sequence"/>
</dbReference>
<evidence type="ECO:0000256" key="3">
    <source>
        <dbReference type="ARBA" id="ARBA00022692"/>
    </source>
</evidence>
<evidence type="ECO:0000256" key="5">
    <source>
        <dbReference type="ARBA" id="ARBA00023136"/>
    </source>
</evidence>
<dbReference type="InterPro" id="IPR036866">
    <property type="entry name" value="RibonucZ/Hydroxyglut_hydro"/>
</dbReference>
<sequence>MTIGLVAVPAVMLTDHYGYVPGIFGYVMLIAAFLLALRLRQWWRWLPFSAVLFVCIHGWRLADTYQHPLREHLLSLPDRPQFVHVTGRLYPWTEGAELDDATAIGDLTEVRMGNEKHFKKARVKVSLPEGFRLEKPGIYEITGQISLPRPPMNPGQYDPVEFSLRNGWVASVKAEQILLKQEEKWAPSFHLLFGAEYCRQWIMRALSLGIEDRPQDTAVLLAMALGASDAAGDDIEDAFRDSGTLHIFAVSGLHVVMLAAVLGMGLRWLGVGQSRMTVIIILVVFAYAYITGWRPSAARAAFMIAIVLGAVRWNQRADVHNSLGLALLVLLVWDSNQLFMPGFQLSFAVLWAIALMATPMIDRLRPWTELDPFYPPSLASWYHWGGRWLRQQSAGLACTSLAAWIGSFPFTIGHFRTITFVGLVANLILVPVSGISIGLSCASLVFAFLGFSTLQIFINKINAWLATFMVFSASWFAGLPGANMVLDLRFEKTPPPMEMQVFHMQGGGSSGYLRAHDKDWLIDTGNVRPWRRVVRPFMRHQGINQLEGVVLTHRDVAHVGAAPLALDTGVPRLITSIHEPWTLDPGLTLFDQLGQRTRMDGPVWHRHKMGDVIPIENDSSIQVLYPGTADLYDTADNRCLVLMIRLGPTRVLWLGDAGFITEKRLLERGHDLRCDILVHGCHSTDPGGLTELMLAAQPRVIISESDSRFAEVKTPLRFDAYCLKQEIPHLRLEVTGGIHVGISPDGATLKAHRSGTTYFLPAEIR</sequence>
<feature type="transmembrane region" description="Helical" evidence="6">
    <location>
        <begin position="394"/>
        <end position="412"/>
    </location>
</feature>
<feature type="transmembrane region" description="Helical" evidence="6">
    <location>
        <begin position="418"/>
        <end position="451"/>
    </location>
</feature>
<evidence type="ECO:0000313" key="10">
    <source>
        <dbReference type="Proteomes" id="UP000321577"/>
    </source>
</evidence>
<organism evidence="9 10">
    <name type="scientific">Brevifollis gellanilyticus</name>
    <dbReference type="NCBI Taxonomy" id="748831"/>
    <lineage>
        <taxon>Bacteria</taxon>
        <taxon>Pseudomonadati</taxon>
        <taxon>Verrucomicrobiota</taxon>
        <taxon>Verrucomicrobiia</taxon>
        <taxon>Verrucomicrobiales</taxon>
        <taxon>Verrucomicrobiaceae</taxon>
    </lineage>
</organism>
<dbReference type="PANTHER" id="PTHR30619">
    <property type="entry name" value="DNA INTERNALIZATION/COMPETENCE PROTEIN COMEC/REC2"/>
    <property type="match status" value="1"/>
</dbReference>
<feature type="domain" description="DUF4131" evidence="8">
    <location>
        <begin position="27"/>
        <end position="177"/>
    </location>
</feature>
<dbReference type="InterPro" id="IPR025405">
    <property type="entry name" value="DUF4131"/>
</dbReference>
<evidence type="ECO:0000313" key="9">
    <source>
        <dbReference type="EMBL" id="GEP41259.1"/>
    </source>
</evidence>
<comment type="subcellular location">
    <subcellularLocation>
        <location evidence="1">Cell membrane</location>
        <topology evidence="1">Multi-pass membrane protein</topology>
    </subcellularLocation>
</comment>
<keyword evidence="4 6" id="KW-1133">Transmembrane helix</keyword>
<feature type="transmembrane region" description="Helical" evidence="6">
    <location>
        <begin position="338"/>
        <end position="357"/>
    </location>
</feature>
<gene>
    <name evidence="9" type="ORF">BGE01nite_05500</name>
</gene>
<keyword evidence="2" id="KW-1003">Cell membrane</keyword>
<evidence type="ECO:0000259" key="7">
    <source>
        <dbReference type="Pfam" id="PF03772"/>
    </source>
</evidence>